<dbReference type="AlphaFoldDB" id="A0A4R6VNM4"/>
<dbReference type="OrthoDB" id="7266971at2"/>
<dbReference type="Pfam" id="PF06199">
    <property type="entry name" value="Phage_tail_2"/>
    <property type="match status" value="1"/>
</dbReference>
<dbReference type="InterPro" id="IPR022344">
    <property type="entry name" value="GTA_major-tail"/>
</dbReference>
<dbReference type="Proteomes" id="UP000295391">
    <property type="component" value="Unassembled WGS sequence"/>
</dbReference>
<name>A0A4R6VNM4_9HYPH</name>
<keyword evidence="2" id="KW-1185">Reference proteome</keyword>
<dbReference type="PRINTS" id="PR01996">
    <property type="entry name" value="MTP1FAMILY"/>
</dbReference>
<sequence>MGAQSGKDMLLKLDETGSGSFITVAGIRSRQLAFNAQTIDTTDSQSAGQWRELLQGGGVKTASLSGSGIFKDAQSDARIRELFFAGQVRDWQLVIPDFGTIEGKFQITALEFAANHNGEVTFDVALERAGEISFTVL</sequence>
<dbReference type="NCBIfam" id="TIGR02126">
    <property type="entry name" value="phgtail_TP901_1"/>
    <property type="match status" value="1"/>
</dbReference>
<protein>
    <submittedName>
        <fullName evidence="1">TP901-1 family phage major tail protein</fullName>
    </submittedName>
</protein>
<accession>A0A4R6VNM4</accession>
<gene>
    <name evidence="1" type="ORF">ATL17_1830</name>
</gene>
<evidence type="ECO:0000313" key="1">
    <source>
        <dbReference type="EMBL" id="TDQ63822.1"/>
    </source>
</evidence>
<dbReference type="Gene3D" id="4.10.410.40">
    <property type="match status" value="1"/>
</dbReference>
<proteinExistence type="predicted"/>
<dbReference type="InterPro" id="IPR011855">
    <property type="entry name" value="Phgtail_TP901_1"/>
</dbReference>
<evidence type="ECO:0000313" key="2">
    <source>
        <dbReference type="Proteomes" id="UP000295391"/>
    </source>
</evidence>
<organism evidence="1 2">
    <name type="scientific">Maritalea mobilis</name>
    <dbReference type="NCBI Taxonomy" id="483324"/>
    <lineage>
        <taxon>Bacteria</taxon>
        <taxon>Pseudomonadati</taxon>
        <taxon>Pseudomonadota</taxon>
        <taxon>Alphaproteobacteria</taxon>
        <taxon>Hyphomicrobiales</taxon>
        <taxon>Devosiaceae</taxon>
        <taxon>Maritalea</taxon>
    </lineage>
</organism>
<dbReference type="RefSeq" id="WP_133572475.1">
    <property type="nucleotide sequence ID" value="NZ_SNYR01000002.1"/>
</dbReference>
<dbReference type="EMBL" id="SNYR01000002">
    <property type="protein sequence ID" value="TDQ63822.1"/>
    <property type="molecule type" value="Genomic_DNA"/>
</dbReference>
<comment type="caution">
    <text evidence="1">The sequence shown here is derived from an EMBL/GenBank/DDBJ whole genome shotgun (WGS) entry which is preliminary data.</text>
</comment>
<reference evidence="1 2" key="1">
    <citation type="submission" date="2019-03" db="EMBL/GenBank/DDBJ databases">
        <title>Genomic Encyclopedia of Type Strains, Phase III (KMG-III): the genomes of soil and plant-associated and newly described type strains.</title>
        <authorList>
            <person name="Whitman W."/>
        </authorList>
    </citation>
    <scope>NUCLEOTIDE SEQUENCE [LARGE SCALE GENOMIC DNA]</scope>
    <source>
        <strain evidence="1 2">CGMCC 1.7002</strain>
    </source>
</reference>